<evidence type="ECO:0000313" key="2">
    <source>
        <dbReference type="Proteomes" id="UP000248987"/>
    </source>
</evidence>
<dbReference type="AlphaFoldDB" id="A0A1A7QYB8"/>
<dbReference type="OrthoDB" id="893100at2"/>
<dbReference type="STRING" id="49280.A9996_14495"/>
<sequence>MQQWEQLPVYQKAREIMDLVGSIIDSVEKTDIEVNDPIEAEMIQHNLKYMGINAGTIPAKIAGASSEDMLYDIKMENAAIIRKAARELITDARGLQMHGYPDTEYLDLLRTEVDEFRVLFAEWVKTFDCWNYVIDRWGLFNPPGVNYDDVDPDDDIPFNFEDFDGLDDL</sequence>
<dbReference type="RefSeq" id="WP_066436573.1">
    <property type="nucleotide sequence ID" value="NZ_LZRN01000035.1"/>
</dbReference>
<gene>
    <name evidence="1" type="ORF">LX77_03482</name>
</gene>
<accession>A0A1A7QYB8</accession>
<proteinExistence type="predicted"/>
<evidence type="ECO:0000313" key="1">
    <source>
        <dbReference type="EMBL" id="RAJ19739.1"/>
    </source>
</evidence>
<keyword evidence="2" id="KW-1185">Reference proteome</keyword>
<dbReference type="EMBL" id="QLLQ01000020">
    <property type="protein sequence ID" value="RAJ19739.1"/>
    <property type="molecule type" value="Genomic_DNA"/>
</dbReference>
<name>A0A1A7QYB8_9FLAO</name>
<organism evidence="1 2">
    <name type="scientific">Gelidibacter algens</name>
    <dbReference type="NCBI Taxonomy" id="49280"/>
    <lineage>
        <taxon>Bacteria</taxon>
        <taxon>Pseudomonadati</taxon>
        <taxon>Bacteroidota</taxon>
        <taxon>Flavobacteriia</taxon>
        <taxon>Flavobacteriales</taxon>
        <taxon>Flavobacteriaceae</taxon>
        <taxon>Gelidibacter</taxon>
    </lineage>
</organism>
<comment type="caution">
    <text evidence="1">The sequence shown here is derived from an EMBL/GenBank/DDBJ whole genome shotgun (WGS) entry which is preliminary data.</text>
</comment>
<dbReference type="Proteomes" id="UP000248987">
    <property type="component" value="Unassembled WGS sequence"/>
</dbReference>
<reference evidence="1 2" key="1">
    <citation type="submission" date="2018-06" db="EMBL/GenBank/DDBJ databases">
        <title>Genomic Encyclopedia of Archaeal and Bacterial Type Strains, Phase II (KMG-II): from individual species to whole genera.</title>
        <authorList>
            <person name="Goeker M."/>
        </authorList>
    </citation>
    <scope>NUCLEOTIDE SEQUENCE [LARGE SCALE GENOMIC DNA]</scope>
    <source>
        <strain evidence="1 2">DSM 12408</strain>
    </source>
</reference>
<protein>
    <submittedName>
        <fullName evidence="1">Uncharacterized protein</fullName>
    </submittedName>
</protein>